<dbReference type="Proteomes" id="UP000887104">
    <property type="component" value="Unassembled WGS sequence"/>
</dbReference>
<protein>
    <submittedName>
        <fullName evidence="1">Uncharacterized protein</fullName>
    </submittedName>
</protein>
<reference evidence="1" key="1">
    <citation type="submission" date="2021-05" db="EMBL/GenBank/DDBJ databases">
        <title>Molecular characterization for Shewanella algae harboring chromosomal blaOXA-55-like strains isolated from clinical and environment sample.</title>
        <authorList>
            <person name="Ohama Y."/>
            <person name="Aoki K."/>
            <person name="Harada S."/>
            <person name="Moriya K."/>
            <person name="Ishii Y."/>
            <person name="Tateda K."/>
        </authorList>
    </citation>
    <scope>NUCLEOTIDE SEQUENCE</scope>
    <source>
        <strain evidence="1">JCM 11563</strain>
    </source>
</reference>
<organism evidence="1 2">
    <name type="scientific">Shewanella sairae</name>
    <dbReference type="NCBI Taxonomy" id="190310"/>
    <lineage>
        <taxon>Bacteria</taxon>
        <taxon>Pseudomonadati</taxon>
        <taxon>Pseudomonadota</taxon>
        <taxon>Gammaproteobacteria</taxon>
        <taxon>Alteromonadales</taxon>
        <taxon>Shewanellaceae</taxon>
        <taxon>Shewanella</taxon>
    </lineage>
</organism>
<evidence type="ECO:0000313" key="2">
    <source>
        <dbReference type="Proteomes" id="UP000887104"/>
    </source>
</evidence>
<gene>
    <name evidence="1" type="ORF">TUM4438_32410</name>
</gene>
<sequence>MVALSMSGKALSMCLIGTLILIGSLTDGGVDLIGSSFCSATKLVNLYWIKLHNMEGRRK</sequence>
<comment type="caution">
    <text evidence="1">The sequence shown here is derived from an EMBL/GenBank/DDBJ whole genome shotgun (WGS) entry which is preliminary data.</text>
</comment>
<keyword evidence="2" id="KW-1185">Reference proteome</keyword>
<accession>A0ABQ4PM17</accession>
<name>A0ABQ4PM17_9GAMM</name>
<proteinExistence type="predicted"/>
<evidence type="ECO:0000313" key="1">
    <source>
        <dbReference type="EMBL" id="GIU49231.1"/>
    </source>
</evidence>
<dbReference type="EMBL" id="BPEY01000066">
    <property type="protein sequence ID" value="GIU49231.1"/>
    <property type="molecule type" value="Genomic_DNA"/>
</dbReference>